<evidence type="ECO:0000256" key="6">
    <source>
        <dbReference type="ARBA" id="ARBA00023295"/>
    </source>
</evidence>
<dbReference type="Pfam" id="PF11721">
    <property type="entry name" value="Malectin"/>
    <property type="match status" value="1"/>
</dbReference>
<dbReference type="Pfam" id="PF00041">
    <property type="entry name" value="fn3"/>
    <property type="match status" value="2"/>
</dbReference>
<gene>
    <name evidence="10" type="primary">cbhB_2</name>
    <name evidence="10" type="ORF">GALL_126350</name>
</gene>
<sequence length="1431" mass="148893">MNWLQKWKKRLLRAGPAADASPPSLIQGVGIIAGGAPLPKDAPVPPLATFPLLRLSMSSTSSFALRAGLALAAVLGLAAVAPCHAQIVQVGAGSYTTALPAGASAPQSTVYKTYAGPVATHKWWTAKNWNPNDYVNGGPYVMYPEPLNVQASPGGLVVGACPSVANNGTWFFRAPEADLTLGVAGLNNSTINISAYTDWTVDFNFGPMATRLGRGMPFVYATTDGSNPTVTFAATPTVFANNGNVIGVTVNGNNYGLFGPAGSTWTGLSGTTFTCNLPSGHAYVSLAILPSQTALSDYALYAFSFPTNTQVAWTYNPSTSQVTTTYTVTTQAMEGSETGFLMALYPHQYGSLSGSINTPYTYASARGTMEVYRGTSFSTVDTYHGVLPYLPPTGNYNPTTLQGYLDTVTNEGNHFTGGDTYSVGLENARIAHLLPIAKSLNTTQANADFSALLSSLESNLSNWFTATSGKTADLFYYDPTWGTLIGYPAGYGSDTSINDHHFHYGYWIHSAALIGLYDPTWLSSSQWGGMVSLLARDIADPVRGDGMFPFMRYFDVYGGHSWASGQAPFLDGGNEESSSEAVNAWVGLIVYAQETNNTQLRDAAIWLYTQETKAVRYYWFNDAAIKTFPSGFARTEVANVFDDKSDTGTWFGGQIEYEHGIEFLPFTGGSAYLGRDEAYCQANWAEILQYEGVSTFNPATALWPDLMEEYEAFFNPTDAINNWNQNPANSTFDGETQAHEYYWLHNMQALGNVDYNVTADTPLFSVYRNPSTGVVTHIAYNASAAPISVTFSDGVSFTVPANSMQSDTSAATLPAAPSGLAATAASASQVNLSWNASATSGVTYSVFRGTTSGFTPSAATQVASGLTGTGDSDGGLSSGTTYYYVVEAVNSAGSSAPSNEASATTQTVVSLPAAPTGLSATTASTSRINLAWTASATGGVTYSVFRGTSSGFTASAATQVASGISGTSASDTGLAAGTTYYYLVEAVDSAGTSAPSNQASATTSQTVTSGGNTLYLLAGATASAPGALSLTAGASASSDTVPADDGGTYDGTPHAPLTYLITGVSGTYSGGATQFNLYVDSQTAVGNGVQVQVLYDFNGDGTWDRVETYHYFPTDPVVGWEDYTQNQGLESSSGSFANLNNGRIEIQVWNAIGSNPSYVSTASPSASQSALVLPFSGVSTGVVPPSAPSGLSASAASTSQVNLGWTASATNGVSYAVFRSTTSGFAASASTQVASGVTGTSYSDTGLAAGTTYYYLVQAVDSSGSSGSSNQASATTQTQTTTGGAVYISAGGPAAGSFVADTDYSGGTAAAFSTTAIDTSLVPNPPPLSVLQHERYGPMTYTIPGLTPGKAYTVNLVFVELYWTAAGQRQFNVLINGTQVLGNFDIIANAGAANKAIQESFSATATASGQVVIQFTTGSADLPKVDAVEVF</sequence>
<keyword evidence="5" id="KW-0119">Carbohydrate metabolism</keyword>
<feature type="domain" description="Fibronectin type-III" evidence="9">
    <location>
        <begin position="914"/>
        <end position="1006"/>
    </location>
</feature>
<dbReference type="InterPro" id="IPR036116">
    <property type="entry name" value="FN3_sf"/>
</dbReference>
<dbReference type="EMBL" id="MLJW01000051">
    <property type="protein sequence ID" value="OIR05323.1"/>
    <property type="molecule type" value="Genomic_DNA"/>
</dbReference>
<dbReference type="GO" id="GO:0042973">
    <property type="term" value="F:glucan endo-1,3-beta-D-glucosidase activity"/>
    <property type="evidence" value="ECO:0007669"/>
    <property type="project" value="UniProtKB-EC"/>
</dbReference>
<dbReference type="Gene3D" id="2.60.120.430">
    <property type="entry name" value="Galactose-binding lectin"/>
    <property type="match status" value="1"/>
</dbReference>
<dbReference type="PANTHER" id="PTHR31983:SF0">
    <property type="entry name" value="GLUCAN ENDO-1,3-BETA-D-GLUCOSIDASE 2"/>
    <property type="match status" value="1"/>
</dbReference>
<dbReference type="InterPro" id="IPR003961">
    <property type="entry name" value="FN3_dom"/>
</dbReference>
<feature type="domain" description="Fibronectin type-III" evidence="9">
    <location>
        <begin position="1187"/>
        <end position="1279"/>
    </location>
</feature>
<dbReference type="InterPro" id="IPR021720">
    <property type="entry name" value="Malectin_dom"/>
</dbReference>
<organism evidence="10">
    <name type="scientific">mine drainage metagenome</name>
    <dbReference type="NCBI Taxonomy" id="410659"/>
    <lineage>
        <taxon>unclassified sequences</taxon>
        <taxon>metagenomes</taxon>
        <taxon>ecological metagenomes</taxon>
    </lineage>
</organism>
<proteinExistence type="inferred from homology"/>
<feature type="domain" description="Fibronectin type-III" evidence="9">
    <location>
        <begin position="816"/>
        <end position="908"/>
    </location>
</feature>
<name>A0A1J5SBL0_9ZZZZ</name>
<dbReference type="GO" id="GO:0000272">
    <property type="term" value="P:polysaccharide catabolic process"/>
    <property type="evidence" value="ECO:0007669"/>
    <property type="project" value="UniProtKB-KW"/>
</dbReference>
<dbReference type="PANTHER" id="PTHR31983">
    <property type="entry name" value="ENDO-1,3(4)-BETA-GLUCANASE 1"/>
    <property type="match status" value="1"/>
</dbReference>
<evidence type="ECO:0000256" key="8">
    <source>
        <dbReference type="ARBA" id="ARBA00023326"/>
    </source>
</evidence>
<comment type="caution">
    <text evidence="10">The sequence shown here is derived from an EMBL/GenBank/DDBJ whole genome shotgun (WGS) entry which is preliminary data.</text>
</comment>
<evidence type="ECO:0000256" key="5">
    <source>
        <dbReference type="ARBA" id="ARBA00023277"/>
    </source>
</evidence>
<dbReference type="SUPFAM" id="SSF49265">
    <property type="entry name" value="Fibronectin type III"/>
    <property type="match status" value="2"/>
</dbReference>
<dbReference type="GO" id="GO:0052861">
    <property type="term" value="F:endo-1,3(4)-beta-glucanase activity"/>
    <property type="evidence" value="ECO:0007669"/>
    <property type="project" value="InterPro"/>
</dbReference>
<keyword evidence="6 10" id="KW-0326">Glycosidase</keyword>
<keyword evidence="7" id="KW-0961">Cell wall biogenesis/degradation</keyword>
<evidence type="ECO:0000256" key="7">
    <source>
        <dbReference type="ARBA" id="ARBA00023316"/>
    </source>
</evidence>
<keyword evidence="4 10" id="KW-0378">Hydrolase</keyword>
<dbReference type="InterPro" id="IPR013783">
    <property type="entry name" value="Ig-like_fold"/>
</dbReference>
<comment type="catalytic activity">
    <reaction evidence="1">
        <text>Hydrolysis of (1-&gt;3)-beta-D-glucosidic linkages in (1-&gt;3)-beta-D-glucans.</text>
        <dbReference type="EC" id="3.2.1.39"/>
    </reaction>
</comment>
<dbReference type="Gene3D" id="2.60.40.10">
    <property type="entry name" value="Immunoglobulins"/>
    <property type="match status" value="3"/>
</dbReference>
<evidence type="ECO:0000256" key="4">
    <source>
        <dbReference type="ARBA" id="ARBA00022801"/>
    </source>
</evidence>
<comment type="similarity">
    <text evidence="2">Belongs to the glycosyl hydrolase 81 family.</text>
</comment>
<protein>
    <recommendedName>
        <fullName evidence="3">glucan endo-1,3-beta-D-glucosidase</fullName>
        <ecNumber evidence="3">3.2.1.39</ecNumber>
    </recommendedName>
</protein>
<evidence type="ECO:0000313" key="10">
    <source>
        <dbReference type="EMBL" id="OIR05323.1"/>
    </source>
</evidence>
<evidence type="ECO:0000259" key="9">
    <source>
        <dbReference type="PROSITE" id="PS50853"/>
    </source>
</evidence>
<accession>A0A1J5SBL0</accession>
<reference evidence="10" key="1">
    <citation type="submission" date="2016-10" db="EMBL/GenBank/DDBJ databases">
        <title>Sequence of Gallionella enrichment culture.</title>
        <authorList>
            <person name="Poehlein A."/>
            <person name="Muehling M."/>
            <person name="Daniel R."/>
        </authorList>
    </citation>
    <scope>NUCLEOTIDE SEQUENCE</scope>
</reference>
<dbReference type="Pfam" id="PF17652">
    <property type="entry name" value="Glyco_hydro81C"/>
    <property type="match status" value="1"/>
</dbReference>
<dbReference type="EC" id="3.2.1.39" evidence="3"/>
<dbReference type="CDD" id="cd00063">
    <property type="entry name" value="FN3"/>
    <property type="match status" value="3"/>
</dbReference>
<keyword evidence="8" id="KW-0624">Polysaccharide degradation</keyword>
<dbReference type="PROSITE" id="PS50853">
    <property type="entry name" value="FN3"/>
    <property type="match status" value="3"/>
</dbReference>
<evidence type="ECO:0000256" key="1">
    <source>
        <dbReference type="ARBA" id="ARBA00000382"/>
    </source>
</evidence>
<dbReference type="GO" id="GO:0071555">
    <property type="term" value="P:cell wall organization"/>
    <property type="evidence" value="ECO:0007669"/>
    <property type="project" value="UniProtKB-KW"/>
</dbReference>
<evidence type="ECO:0000256" key="3">
    <source>
        <dbReference type="ARBA" id="ARBA00012780"/>
    </source>
</evidence>
<dbReference type="PROSITE" id="PS52008">
    <property type="entry name" value="GH81"/>
    <property type="match status" value="1"/>
</dbReference>
<dbReference type="InterPro" id="IPR005200">
    <property type="entry name" value="Endo-beta-glucanase"/>
</dbReference>
<evidence type="ECO:0000256" key="2">
    <source>
        <dbReference type="ARBA" id="ARBA00010730"/>
    </source>
</evidence>
<dbReference type="InterPro" id="IPR040720">
    <property type="entry name" value="GH81_C"/>
</dbReference>
<dbReference type="SMART" id="SM00060">
    <property type="entry name" value="FN3"/>
    <property type="match status" value="3"/>
</dbReference>